<organism evidence="2 3">
    <name type="scientific">Alistipes shahii</name>
    <dbReference type="NCBI Taxonomy" id="328814"/>
    <lineage>
        <taxon>Bacteria</taxon>
        <taxon>Pseudomonadati</taxon>
        <taxon>Bacteroidota</taxon>
        <taxon>Bacteroidia</taxon>
        <taxon>Bacteroidales</taxon>
        <taxon>Rikenellaceae</taxon>
        <taxon>Alistipes</taxon>
    </lineage>
</organism>
<gene>
    <name evidence="2" type="ORF">F2Y13_06180</name>
</gene>
<evidence type="ECO:0000313" key="2">
    <source>
        <dbReference type="EMBL" id="KAA2370808.1"/>
    </source>
</evidence>
<proteinExistence type="predicted"/>
<keyword evidence="1" id="KW-1133">Transmembrane helix</keyword>
<feature type="transmembrane region" description="Helical" evidence="1">
    <location>
        <begin position="62"/>
        <end position="85"/>
    </location>
</feature>
<dbReference type="RefSeq" id="WP_149887217.1">
    <property type="nucleotide sequence ID" value="NZ_VVXK01000006.1"/>
</dbReference>
<keyword evidence="1" id="KW-0472">Membrane</keyword>
<keyword evidence="1" id="KW-0812">Transmembrane</keyword>
<dbReference type="AlphaFoldDB" id="A0A5B3GAZ8"/>
<name>A0A5B3GAZ8_9BACT</name>
<evidence type="ECO:0000313" key="3">
    <source>
        <dbReference type="Proteomes" id="UP000323567"/>
    </source>
</evidence>
<dbReference type="EMBL" id="VVXK01000006">
    <property type="protein sequence ID" value="KAA2370808.1"/>
    <property type="molecule type" value="Genomic_DNA"/>
</dbReference>
<accession>A0A5B3GAZ8</accession>
<sequence length="128" mass="15342">MMKPQEHKRRFYFWDYLWWMGEKWKRARGTSRIDGEMMLSIYIFALLIFPVMIVTIRLLPDVLLWLSCVVFIVITFAVMSLVGRVYRRRGKAVMSHYAKRGFNEVLAVLLWFLAIAIICCMMYFLSQK</sequence>
<dbReference type="Proteomes" id="UP000323567">
    <property type="component" value="Unassembled WGS sequence"/>
</dbReference>
<protein>
    <submittedName>
        <fullName evidence="2">Uncharacterized protein</fullName>
    </submittedName>
</protein>
<feature type="transmembrane region" description="Helical" evidence="1">
    <location>
        <begin position="37"/>
        <end position="56"/>
    </location>
</feature>
<feature type="transmembrane region" description="Helical" evidence="1">
    <location>
        <begin position="105"/>
        <end position="125"/>
    </location>
</feature>
<evidence type="ECO:0000256" key="1">
    <source>
        <dbReference type="SAM" id="Phobius"/>
    </source>
</evidence>
<reference evidence="2 3" key="1">
    <citation type="journal article" date="2019" name="Nat. Med.">
        <title>A library of human gut bacterial isolates paired with longitudinal multiomics data enables mechanistic microbiome research.</title>
        <authorList>
            <person name="Poyet M."/>
            <person name="Groussin M."/>
            <person name="Gibbons S.M."/>
            <person name="Avila-Pacheco J."/>
            <person name="Jiang X."/>
            <person name="Kearney S.M."/>
            <person name="Perrotta A.R."/>
            <person name="Berdy B."/>
            <person name="Zhao S."/>
            <person name="Lieberman T.D."/>
            <person name="Swanson P.K."/>
            <person name="Smith M."/>
            <person name="Roesemann S."/>
            <person name="Alexander J.E."/>
            <person name="Rich S.A."/>
            <person name="Livny J."/>
            <person name="Vlamakis H."/>
            <person name="Clish C."/>
            <person name="Bullock K."/>
            <person name="Deik A."/>
            <person name="Scott J."/>
            <person name="Pierce K.A."/>
            <person name="Xavier R.J."/>
            <person name="Alm E.J."/>
        </authorList>
    </citation>
    <scope>NUCLEOTIDE SEQUENCE [LARGE SCALE GENOMIC DNA]</scope>
    <source>
        <strain evidence="2 3">BIOML-A2</strain>
    </source>
</reference>
<comment type="caution">
    <text evidence="2">The sequence shown here is derived from an EMBL/GenBank/DDBJ whole genome shotgun (WGS) entry which is preliminary data.</text>
</comment>